<sequence length="302" mass="34133">MCLVTNIQKYSIHDGDGIRTTVFFKGCPLRCAWCHNPETQEWKRQILTNQEKCTGCMECERVCPNGAVRIENGKAVTDHEKCTGCGECVTACLLNIREVAGKEYTVKELLKELKKDEMFYEESGGGVTLSGGEVMCMDMDYIEELVKQLHRQGISVNIDTSGYAPYENFKRILTYIDTFLYDIKAMDNEVHKKWVGTENTIILENLKKLSADGARIYIRIPTIEGVNADEESMKAVIKWLTDEKIKVAQVNLLPYHNTGSSKYSRLECIYDGEAFLVPSDEKMKQLSSLFTEAGFLKVKIGG</sequence>
<dbReference type="SUPFAM" id="SSF54862">
    <property type="entry name" value="4Fe-4S ferredoxins"/>
    <property type="match status" value="1"/>
</dbReference>
<dbReference type="SFLD" id="SFLDS00029">
    <property type="entry name" value="Radical_SAM"/>
    <property type="match status" value="1"/>
</dbReference>
<dbReference type="InterPro" id="IPR017900">
    <property type="entry name" value="4Fe4S_Fe_S_CS"/>
</dbReference>
<dbReference type="InterPro" id="IPR012839">
    <property type="entry name" value="Organic_radical_activase"/>
</dbReference>
<keyword evidence="7" id="KW-0408">Iron</keyword>
<evidence type="ECO:0000313" key="12">
    <source>
        <dbReference type="EMBL" id="MCC2221689.1"/>
    </source>
</evidence>
<dbReference type="Gene3D" id="3.30.70.20">
    <property type="match status" value="1"/>
</dbReference>
<evidence type="ECO:0000313" key="13">
    <source>
        <dbReference type="Proteomes" id="UP001198200"/>
    </source>
</evidence>
<dbReference type="GO" id="GO:0043364">
    <property type="term" value="F:glycyl-radical enzyme activating activity"/>
    <property type="evidence" value="ECO:0007669"/>
    <property type="project" value="InterPro"/>
</dbReference>
<keyword evidence="5" id="KW-0479">Metal-binding</keyword>
<dbReference type="NCBIfam" id="NF043069">
    <property type="entry name" value="T4HPD_activ_SAM"/>
    <property type="match status" value="1"/>
</dbReference>
<keyword evidence="3" id="KW-0004">4Fe-4S</keyword>
<dbReference type="InterPro" id="IPR040074">
    <property type="entry name" value="BssD/PflA/YjjW"/>
</dbReference>
<comment type="cofactor">
    <cofactor evidence="1">
        <name>[4Fe-4S] cluster</name>
        <dbReference type="ChEBI" id="CHEBI:49883"/>
    </cofactor>
</comment>
<dbReference type="SFLD" id="SFLDG01118">
    <property type="entry name" value="activating_enzymes__group_2"/>
    <property type="match status" value="1"/>
</dbReference>
<dbReference type="InterPro" id="IPR001989">
    <property type="entry name" value="Radical_activat_CS"/>
</dbReference>
<dbReference type="SUPFAM" id="SSF102114">
    <property type="entry name" value="Radical SAM enzymes"/>
    <property type="match status" value="1"/>
</dbReference>
<dbReference type="PROSITE" id="PS51379">
    <property type="entry name" value="4FE4S_FER_2"/>
    <property type="match status" value="2"/>
</dbReference>
<dbReference type="InterPro" id="IPR050014">
    <property type="entry name" value="T4HPD_activ_SAM"/>
</dbReference>
<evidence type="ECO:0000256" key="8">
    <source>
        <dbReference type="ARBA" id="ARBA00023014"/>
    </source>
</evidence>
<keyword evidence="13" id="KW-1185">Reference proteome</keyword>
<accession>A0AAE3E4K3</accession>
<comment type="caution">
    <text evidence="12">The sequence shown here is derived from an EMBL/GenBank/DDBJ whole genome shotgun (WGS) entry which is preliminary data.</text>
</comment>
<name>A0AAE3E4K3_9FIRM</name>
<reference evidence="12 13" key="1">
    <citation type="submission" date="2021-10" db="EMBL/GenBank/DDBJ databases">
        <title>Anaerobic single-cell dispensing facilitates the cultivation of human gut bacteria.</title>
        <authorList>
            <person name="Afrizal A."/>
        </authorList>
    </citation>
    <scope>NUCLEOTIDE SEQUENCE [LARGE SCALE GENOMIC DNA]</scope>
    <source>
        <strain evidence="12 13">CLA-AA-H224</strain>
    </source>
</reference>
<comment type="catalytic activity">
    <reaction evidence="9">
        <text>glycyl-[protein] + reduced [flavodoxin] + S-adenosyl-L-methionine = glycin-2-yl radical-[protein] + semiquinone [flavodoxin] + 5'-deoxyadenosine + L-methionine + H(+)</text>
        <dbReference type="Rhea" id="RHEA:61976"/>
        <dbReference type="Rhea" id="RHEA-COMP:10622"/>
        <dbReference type="Rhea" id="RHEA-COMP:14480"/>
        <dbReference type="Rhea" id="RHEA-COMP:15993"/>
        <dbReference type="Rhea" id="RHEA-COMP:15994"/>
        <dbReference type="ChEBI" id="CHEBI:15378"/>
        <dbReference type="ChEBI" id="CHEBI:17319"/>
        <dbReference type="ChEBI" id="CHEBI:29947"/>
        <dbReference type="ChEBI" id="CHEBI:32722"/>
        <dbReference type="ChEBI" id="CHEBI:57618"/>
        <dbReference type="ChEBI" id="CHEBI:57844"/>
        <dbReference type="ChEBI" id="CHEBI:59789"/>
        <dbReference type="ChEBI" id="CHEBI:140311"/>
    </reaction>
</comment>
<dbReference type="Pfam" id="PF00037">
    <property type="entry name" value="Fer4"/>
    <property type="match status" value="1"/>
</dbReference>
<evidence type="ECO:0000256" key="6">
    <source>
        <dbReference type="ARBA" id="ARBA00023002"/>
    </source>
</evidence>
<dbReference type="InterPro" id="IPR034457">
    <property type="entry name" value="Organic_radical-activating"/>
</dbReference>
<dbReference type="InterPro" id="IPR017896">
    <property type="entry name" value="4Fe4S_Fe-S-bd"/>
</dbReference>
<gene>
    <name evidence="12" type="ORF">LKD48_08600</name>
</gene>
<dbReference type="GO" id="GO:0051539">
    <property type="term" value="F:4 iron, 4 sulfur cluster binding"/>
    <property type="evidence" value="ECO:0007669"/>
    <property type="project" value="UniProtKB-KW"/>
</dbReference>
<evidence type="ECO:0000256" key="1">
    <source>
        <dbReference type="ARBA" id="ARBA00001966"/>
    </source>
</evidence>
<feature type="domain" description="4Fe-4S ferredoxin-type" evidence="10">
    <location>
        <begin position="44"/>
        <end position="73"/>
    </location>
</feature>
<dbReference type="SFLD" id="SFLDG01066">
    <property type="entry name" value="organic_radical-activating_enz"/>
    <property type="match status" value="1"/>
</dbReference>
<dbReference type="AlphaFoldDB" id="A0AAE3E4K3"/>
<protein>
    <submittedName>
        <fullName evidence="12">Glycyl-radical enzyme activating protein</fullName>
    </submittedName>
</protein>
<evidence type="ECO:0000256" key="5">
    <source>
        <dbReference type="ARBA" id="ARBA00022723"/>
    </source>
</evidence>
<keyword evidence="6" id="KW-0560">Oxidoreductase</keyword>
<dbReference type="PROSITE" id="PS01087">
    <property type="entry name" value="RADICAL_ACTIVATING"/>
    <property type="match status" value="1"/>
</dbReference>
<dbReference type="Gene3D" id="3.80.30.10">
    <property type="entry name" value="pyruvate-formate lyase- activating enzyme"/>
    <property type="match status" value="1"/>
</dbReference>
<feature type="domain" description="Radical SAM core" evidence="11">
    <location>
        <begin position="10"/>
        <end position="293"/>
    </location>
</feature>
<evidence type="ECO:0000256" key="3">
    <source>
        <dbReference type="ARBA" id="ARBA00022485"/>
    </source>
</evidence>
<dbReference type="PROSITE" id="PS00198">
    <property type="entry name" value="4FE4S_FER_1"/>
    <property type="match status" value="1"/>
</dbReference>
<evidence type="ECO:0000259" key="10">
    <source>
        <dbReference type="PROSITE" id="PS51379"/>
    </source>
</evidence>
<evidence type="ECO:0000256" key="9">
    <source>
        <dbReference type="ARBA" id="ARBA00047365"/>
    </source>
</evidence>
<feature type="domain" description="4Fe-4S ferredoxin-type" evidence="10">
    <location>
        <begin position="74"/>
        <end position="102"/>
    </location>
</feature>
<evidence type="ECO:0000259" key="11">
    <source>
        <dbReference type="PROSITE" id="PS51918"/>
    </source>
</evidence>
<dbReference type="PROSITE" id="PS51918">
    <property type="entry name" value="RADICAL_SAM"/>
    <property type="match status" value="1"/>
</dbReference>
<dbReference type="EMBL" id="JAJEQN010000019">
    <property type="protein sequence ID" value="MCC2221689.1"/>
    <property type="molecule type" value="Genomic_DNA"/>
</dbReference>
<dbReference type="NCBIfam" id="TIGR02494">
    <property type="entry name" value="PFLE_PFLC"/>
    <property type="match status" value="1"/>
</dbReference>
<dbReference type="GO" id="GO:0046872">
    <property type="term" value="F:metal ion binding"/>
    <property type="evidence" value="ECO:0007669"/>
    <property type="project" value="UniProtKB-KW"/>
</dbReference>
<dbReference type="RefSeq" id="WP_308731776.1">
    <property type="nucleotide sequence ID" value="NZ_JAJEQN010000019.1"/>
</dbReference>
<dbReference type="PANTHER" id="PTHR30352">
    <property type="entry name" value="PYRUVATE FORMATE-LYASE-ACTIVATING ENZYME"/>
    <property type="match status" value="1"/>
</dbReference>
<dbReference type="PANTHER" id="PTHR30352:SF4">
    <property type="entry name" value="PYRUVATE FORMATE-LYASE 2-ACTIVATING ENZYME"/>
    <property type="match status" value="1"/>
</dbReference>
<evidence type="ECO:0000256" key="2">
    <source>
        <dbReference type="ARBA" id="ARBA00009777"/>
    </source>
</evidence>
<keyword evidence="4" id="KW-0949">S-adenosyl-L-methionine</keyword>
<evidence type="ECO:0000256" key="7">
    <source>
        <dbReference type="ARBA" id="ARBA00023004"/>
    </source>
</evidence>
<dbReference type="InterPro" id="IPR058240">
    <property type="entry name" value="rSAM_sf"/>
</dbReference>
<dbReference type="InterPro" id="IPR007197">
    <property type="entry name" value="rSAM"/>
</dbReference>
<evidence type="ECO:0000256" key="4">
    <source>
        <dbReference type="ARBA" id="ARBA00022691"/>
    </source>
</evidence>
<dbReference type="Proteomes" id="UP001198200">
    <property type="component" value="Unassembled WGS sequence"/>
</dbReference>
<organism evidence="12 13">
    <name type="scientific">Anthropogastromicrobium aceti</name>
    <dbReference type="NCBI Taxonomy" id="2981768"/>
    <lineage>
        <taxon>Bacteria</taxon>
        <taxon>Bacillati</taxon>
        <taxon>Bacillota</taxon>
        <taxon>Clostridia</taxon>
        <taxon>Lachnospirales</taxon>
        <taxon>Lachnospiraceae</taxon>
        <taxon>Anthropogastromicrobium</taxon>
    </lineage>
</organism>
<dbReference type="PIRSF" id="PIRSF000371">
    <property type="entry name" value="PFL_act_enz"/>
    <property type="match status" value="1"/>
</dbReference>
<keyword evidence="8" id="KW-0411">Iron-sulfur</keyword>
<dbReference type="Pfam" id="PF04055">
    <property type="entry name" value="Radical_SAM"/>
    <property type="match status" value="1"/>
</dbReference>
<comment type="similarity">
    <text evidence="2">Belongs to the organic radical-activating enzymes family.</text>
</comment>
<proteinExistence type="inferred from homology"/>